<keyword evidence="2" id="KW-1003">Cell membrane</keyword>
<comment type="caution">
    <text evidence="9">The sequence shown here is derived from an EMBL/GenBank/DDBJ whole genome shotgun (WGS) entry which is preliminary data.</text>
</comment>
<accession>A0A3N1L0A9</accession>
<evidence type="ECO:0000256" key="6">
    <source>
        <dbReference type="ARBA" id="ARBA00023136"/>
    </source>
</evidence>
<keyword evidence="6 7" id="KW-0472">Membrane</keyword>
<sequence length="435" mass="46419">MSGWVADFALALGVLLALLLGGMWIPFAIGIAGLVSLYFADGLMGFRALGLVTWGSVNSFTLTAIPLFILMADILLQSGVSHRFYIGLTKLVRGLPGGLLQTNIAGCAMFAAISGSSVATAAAIGTVALPQLDQRGYDRRMAAGSLCAGGTLGILIPPSIPFIIYGTFTETSIARLFMAGIVPGFLLAFIFMVYVGIVAWMRPGVAPRDRTHVSLAEKMRALIDLLPFILLMATVLGGIYFGFATPTEAGAIGASLAVVVSVIWGDLTLARFRAALTNTVKISCALLFIILTAFIFAYAVENVGVSQNIARLLVESGLDRYQFLIAIVLMYIVLGCVVDSIGMIVLTVPLLYPAVIGFGFDGIWFGVILVIMVELGQITPPFGINLFVVQGISKWPLRDVNLGCGPYWFLIIGFAGLLTLFPEIALWLPGQMFDR</sequence>
<feature type="domain" description="TRAP C4-dicarboxylate transport system permease DctM subunit" evidence="8">
    <location>
        <begin position="12"/>
        <end position="424"/>
    </location>
</feature>
<protein>
    <recommendedName>
        <fullName evidence="7">TRAP transporter large permease protein</fullName>
    </recommendedName>
</protein>
<feature type="transmembrane region" description="Helical" evidence="7">
    <location>
        <begin position="407"/>
        <end position="428"/>
    </location>
</feature>
<dbReference type="AlphaFoldDB" id="A0A3N1L0A9"/>
<feature type="transmembrane region" description="Helical" evidence="7">
    <location>
        <begin position="221"/>
        <end position="243"/>
    </location>
</feature>
<feature type="transmembrane region" description="Helical" evidence="7">
    <location>
        <begin position="12"/>
        <end position="39"/>
    </location>
</feature>
<dbReference type="GO" id="GO:0022857">
    <property type="term" value="F:transmembrane transporter activity"/>
    <property type="evidence" value="ECO:0007669"/>
    <property type="project" value="UniProtKB-UniRule"/>
</dbReference>
<evidence type="ECO:0000256" key="1">
    <source>
        <dbReference type="ARBA" id="ARBA00004429"/>
    </source>
</evidence>
<keyword evidence="3 7" id="KW-0997">Cell inner membrane</keyword>
<dbReference type="PIRSF" id="PIRSF006066">
    <property type="entry name" value="HI0050"/>
    <property type="match status" value="1"/>
</dbReference>
<evidence type="ECO:0000313" key="9">
    <source>
        <dbReference type="EMBL" id="ROP84469.1"/>
    </source>
</evidence>
<keyword evidence="7" id="KW-0813">Transport</keyword>
<feature type="transmembrane region" description="Helical" evidence="7">
    <location>
        <begin position="249"/>
        <end position="270"/>
    </location>
</feature>
<dbReference type="InterPro" id="IPR004681">
    <property type="entry name" value="TRAP_DctM"/>
</dbReference>
<evidence type="ECO:0000256" key="2">
    <source>
        <dbReference type="ARBA" id="ARBA00022475"/>
    </source>
</evidence>
<dbReference type="RefSeq" id="WP_123692425.1">
    <property type="nucleotide sequence ID" value="NZ_AP019700.1"/>
</dbReference>
<reference evidence="9 10" key="1">
    <citation type="submission" date="2018-11" db="EMBL/GenBank/DDBJ databases">
        <title>Genomic Encyclopedia of Type Strains, Phase IV (KMG-IV): sequencing the most valuable type-strain genomes for metagenomic binning, comparative biology and taxonomic classification.</title>
        <authorList>
            <person name="Goeker M."/>
        </authorList>
    </citation>
    <scope>NUCLEOTIDE SEQUENCE [LARGE SCALE GENOMIC DNA]</scope>
    <source>
        <strain evidence="9 10">DSM 5900</strain>
    </source>
</reference>
<dbReference type="PANTHER" id="PTHR33362">
    <property type="entry name" value="SIALIC ACID TRAP TRANSPORTER PERMEASE PROTEIN SIAT-RELATED"/>
    <property type="match status" value="1"/>
</dbReference>
<evidence type="ECO:0000259" key="8">
    <source>
        <dbReference type="Pfam" id="PF06808"/>
    </source>
</evidence>
<evidence type="ECO:0000256" key="7">
    <source>
        <dbReference type="RuleBase" id="RU369079"/>
    </source>
</evidence>
<evidence type="ECO:0000256" key="3">
    <source>
        <dbReference type="ARBA" id="ARBA00022519"/>
    </source>
</evidence>
<comment type="subcellular location">
    <subcellularLocation>
        <location evidence="1 7">Cell inner membrane</location>
        <topology evidence="1 7">Multi-pass membrane protein</topology>
    </subcellularLocation>
</comment>
<feature type="transmembrane region" description="Helical" evidence="7">
    <location>
        <begin position="350"/>
        <end position="373"/>
    </location>
</feature>
<dbReference type="NCBIfam" id="TIGR00786">
    <property type="entry name" value="dctM"/>
    <property type="match status" value="1"/>
</dbReference>
<feature type="transmembrane region" description="Helical" evidence="7">
    <location>
        <begin position="51"/>
        <end position="72"/>
    </location>
</feature>
<comment type="subunit">
    <text evidence="7">The complex comprises the extracytoplasmic solute receptor protein and the two transmembrane proteins.</text>
</comment>
<evidence type="ECO:0000313" key="10">
    <source>
        <dbReference type="Proteomes" id="UP000278222"/>
    </source>
</evidence>
<comment type="similarity">
    <text evidence="7">Belongs to the TRAP transporter large permease family.</text>
</comment>
<evidence type="ECO:0000256" key="5">
    <source>
        <dbReference type="ARBA" id="ARBA00022989"/>
    </source>
</evidence>
<name>A0A3N1L0A9_9PROT</name>
<comment type="function">
    <text evidence="7">Part of the tripartite ATP-independent periplasmic (TRAP) transport system.</text>
</comment>
<proteinExistence type="inferred from homology"/>
<dbReference type="InterPro" id="IPR010656">
    <property type="entry name" value="DctM"/>
</dbReference>
<dbReference type="OrthoDB" id="9790209at2"/>
<keyword evidence="5 7" id="KW-1133">Transmembrane helix</keyword>
<dbReference type="Pfam" id="PF06808">
    <property type="entry name" value="DctM"/>
    <property type="match status" value="1"/>
</dbReference>
<organism evidence="9 10">
    <name type="scientific">Stella humosa</name>
    <dbReference type="NCBI Taxonomy" id="94"/>
    <lineage>
        <taxon>Bacteria</taxon>
        <taxon>Pseudomonadati</taxon>
        <taxon>Pseudomonadota</taxon>
        <taxon>Alphaproteobacteria</taxon>
        <taxon>Rhodospirillales</taxon>
        <taxon>Stellaceae</taxon>
        <taxon>Stella</taxon>
    </lineage>
</organism>
<feature type="transmembrane region" description="Helical" evidence="7">
    <location>
        <begin position="103"/>
        <end position="129"/>
    </location>
</feature>
<gene>
    <name evidence="9" type="ORF">EDC65_3823</name>
</gene>
<feature type="transmembrane region" description="Helical" evidence="7">
    <location>
        <begin position="176"/>
        <end position="200"/>
    </location>
</feature>
<dbReference type="Proteomes" id="UP000278222">
    <property type="component" value="Unassembled WGS sequence"/>
</dbReference>
<feature type="transmembrane region" description="Helical" evidence="7">
    <location>
        <begin position="282"/>
        <end position="300"/>
    </location>
</feature>
<evidence type="ECO:0000256" key="4">
    <source>
        <dbReference type="ARBA" id="ARBA00022692"/>
    </source>
</evidence>
<dbReference type="PANTHER" id="PTHR33362:SF5">
    <property type="entry name" value="C4-DICARBOXYLATE TRAP TRANSPORTER LARGE PERMEASE PROTEIN DCTM"/>
    <property type="match status" value="1"/>
</dbReference>
<feature type="transmembrane region" description="Helical" evidence="7">
    <location>
        <begin position="320"/>
        <end position="338"/>
    </location>
</feature>
<keyword evidence="10" id="KW-1185">Reference proteome</keyword>
<feature type="transmembrane region" description="Helical" evidence="7">
    <location>
        <begin position="141"/>
        <end position="164"/>
    </location>
</feature>
<dbReference type="GO" id="GO:0005886">
    <property type="term" value="C:plasma membrane"/>
    <property type="evidence" value="ECO:0007669"/>
    <property type="project" value="UniProtKB-SubCell"/>
</dbReference>
<dbReference type="EMBL" id="RJKX01000015">
    <property type="protein sequence ID" value="ROP84469.1"/>
    <property type="molecule type" value="Genomic_DNA"/>
</dbReference>
<keyword evidence="4 7" id="KW-0812">Transmembrane</keyword>